<dbReference type="AlphaFoldDB" id="A0A511WME1"/>
<evidence type="ECO:0000313" key="1">
    <source>
        <dbReference type="EMBL" id="GEN52304.1"/>
    </source>
</evidence>
<keyword evidence="2" id="KW-1185">Reference proteome</keyword>
<gene>
    <name evidence="1" type="ORF">HFA01_05660</name>
</gene>
<proteinExistence type="predicted"/>
<comment type="caution">
    <text evidence="1">The sequence shown here is derived from an EMBL/GenBank/DDBJ whole genome shotgun (WGS) entry which is preliminary data.</text>
</comment>
<accession>A0A511WME1</accession>
<dbReference type="Proteomes" id="UP000321886">
    <property type="component" value="Unassembled WGS sequence"/>
</dbReference>
<dbReference type="EMBL" id="BJYD01000004">
    <property type="protein sequence ID" value="GEN52304.1"/>
    <property type="molecule type" value="Genomic_DNA"/>
</dbReference>
<protein>
    <recommendedName>
        <fullName evidence="3">HNH endonuclease</fullName>
    </recommendedName>
</protein>
<evidence type="ECO:0008006" key="3">
    <source>
        <dbReference type="Google" id="ProtNLM"/>
    </source>
</evidence>
<reference evidence="1 2" key="1">
    <citation type="submission" date="2019-07" db="EMBL/GenBank/DDBJ databases">
        <title>Whole genome shotgun sequence of Halobacillus faecis NBRC 103569.</title>
        <authorList>
            <person name="Hosoyama A."/>
            <person name="Uohara A."/>
            <person name="Ohji S."/>
            <person name="Ichikawa N."/>
        </authorList>
    </citation>
    <scope>NUCLEOTIDE SEQUENCE [LARGE SCALE GENOMIC DNA]</scope>
    <source>
        <strain evidence="1 2">NBRC 103569</strain>
    </source>
</reference>
<evidence type="ECO:0000313" key="2">
    <source>
        <dbReference type="Proteomes" id="UP000321886"/>
    </source>
</evidence>
<sequence>MSDLKLTIEIRKPSYAQYKTVRDSISRTLWNRVRDDVLKENNHQCQICGRQDEKKLHAHEVWDYDEDKFFLILKEIQSLCRSCHDLKHIHHVGHRGNGKKTSDYVMRNLKKHFMKVNGCTEKDFIRHYRNQLAKSSPDTEKRSMEDLIELRKRREREEFLNEQDWKFMIGKGIPFTNEIETQLLRKGLLYEGEDHASSLTVE</sequence>
<dbReference type="RefSeq" id="WP_146813054.1">
    <property type="nucleotide sequence ID" value="NZ_BJYD01000004.1"/>
</dbReference>
<name>A0A511WME1_9BACI</name>
<dbReference type="OrthoDB" id="162144at2"/>
<organism evidence="1 2">
    <name type="scientific">Halobacillus faecis</name>
    <dbReference type="NCBI Taxonomy" id="360184"/>
    <lineage>
        <taxon>Bacteria</taxon>
        <taxon>Bacillati</taxon>
        <taxon>Bacillota</taxon>
        <taxon>Bacilli</taxon>
        <taxon>Bacillales</taxon>
        <taxon>Bacillaceae</taxon>
        <taxon>Halobacillus</taxon>
    </lineage>
</organism>